<accession>A0A382EKA3</accession>
<name>A0A382EKA3_9ZZZZ</name>
<dbReference type="Pfam" id="PF16267">
    <property type="entry name" value="DUF4920"/>
    <property type="match status" value="1"/>
</dbReference>
<sequence>MGCAFEDSKKISEADLLHKANPDGNYGNEITLEVKHPIGKLLGSPQTYLGEEVLVSGEITEVCPMRGCWIDVKDSDTGSNIRIKVTDGKIVFPLSAKGKYVDIQGRFTKLEFTEVQARNWKIHLAEEQGITLNPEDINITPEDLVEYRINGTGANIYTYGCK</sequence>
<organism evidence="1">
    <name type="scientific">marine metagenome</name>
    <dbReference type="NCBI Taxonomy" id="408172"/>
    <lineage>
        <taxon>unclassified sequences</taxon>
        <taxon>metagenomes</taxon>
        <taxon>ecological metagenomes</taxon>
    </lineage>
</organism>
<gene>
    <name evidence="1" type="ORF">METZ01_LOCUS203759</name>
</gene>
<evidence type="ECO:0000313" key="1">
    <source>
        <dbReference type="EMBL" id="SVB50905.1"/>
    </source>
</evidence>
<dbReference type="InterPro" id="IPR032577">
    <property type="entry name" value="DUF4920"/>
</dbReference>
<protein>
    <recommendedName>
        <fullName evidence="2">DUF4920 domain-containing protein</fullName>
    </recommendedName>
</protein>
<evidence type="ECO:0008006" key="2">
    <source>
        <dbReference type="Google" id="ProtNLM"/>
    </source>
</evidence>
<proteinExistence type="predicted"/>
<dbReference type="EMBL" id="UINC01044870">
    <property type="protein sequence ID" value="SVB50905.1"/>
    <property type="molecule type" value="Genomic_DNA"/>
</dbReference>
<dbReference type="AlphaFoldDB" id="A0A382EKA3"/>
<reference evidence="1" key="1">
    <citation type="submission" date="2018-05" db="EMBL/GenBank/DDBJ databases">
        <authorList>
            <person name="Lanie J.A."/>
            <person name="Ng W.-L."/>
            <person name="Kazmierczak K.M."/>
            <person name="Andrzejewski T.M."/>
            <person name="Davidsen T.M."/>
            <person name="Wayne K.J."/>
            <person name="Tettelin H."/>
            <person name="Glass J.I."/>
            <person name="Rusch D."/>
            <person name="Podicherti R."/>
            <person name="Tsui H.-C.T."/>
            <person name="Winkler M.E."/>
        </authorList>
    </citation>
    <scope>NUCLEOTIDE SEQUENCE</scope>
</reference>